<evidence type="ECO:0000313" key="1">
    <source>
        <dbReference type="EMBL" id="CDW25570.1"/>
    </source>
</evidence>
<reference evidence="1" key="1">
    <citation type="submission" date="2014-05" db="EMBL/GenBank/DDBJ databases">
        <authorList>
            <person name="Chronopoulou M."/>
        </authorList>
    </citation>
    <scope>NUCLEOTIDE SEQUENCE</scope>
    <source>
        <tissue evidence="1">Whole organism</tissue>
    </source>
</reference>
<dbReference type="EMBL" id="HACA01008209">
    <property type="protein sequence ID" value="CDW25570.1"/>
    <property type="molecule type" value="Transcribed_RNA"/>
</dbReference>
<sequence length="60" mass="6653">MPLKKLVASLSDILNDPCSLKNNNNDDLIGTKGLQLPEVSRKPNFVLLGRKNIYSGSHFQ</sequence>
<proteinExistence type="predicted"/>
<name>A0A0K2TIC6_LEPSM</name>
<protein>
    <submittedName>
        <fullName evidence="1">Uncharacterized protein</fullName>
    </submittedName>
</protein>
<organism evidence="1">
    <name type="scientific">Lepeophtheirus salmonis</name>
    <name type="common">Salmon louse</name>
    <name type="synonym">Caligus salmonis</name>
    <dbReference type="NCBI Taxonomy" id="72036"/>
    <lineage>
        <taxon>Eukaryota</taxon>
        <taxon>Metazoa</taxon>
        <taxon>Ecdysozoa</taxon>
        <taxon>Arthropoda</taxon>
        <taxon>Crustacea</taxon>
        <taxon>Multicrustacea</taxon>
        <taxon>Hexanauplia</taxon>
        <taxon>Copepoda</taxon>
        <taxon>Siphonostomatoida</taxon>
        <taxon>Caligidae</taxon>
        <taxon>Lepeophtheirus</taxon>
    </lineage>
</organism>
<dbReference type="EMBL" id="HACA01008210">
    <property type="protein sequence ID" value="CDW25571.1"/>
    <property type="molecule type" value="Transcribed_RNA"/>
</dbReference>
<dbReference type="AlphaFoldDB" id="A0A0K2TIC6"/>
<accession>A0A0K2TIC6</accession>